<gene>
    <name evidence="1" type="ORF">LARSCL_LOCUS3878</name>
</gene>
<reference evidence="1 2" key="1">
    <citation type="submission" date="2024-04" db="EMBL/GenBank/DDBJ databases">
        <authorList>
            <person name="Rising A."/>
            <person name="Reimegard J."/>
            <person name="Sonavane S."/>
            <person name="Akerstrom W."/>
            <person name="Nylinder S."/>
            <person name="Hedman E."/>
            <person name="Kallberg Y."/>
        </authorList>
    </citation>
    <scope>NUCLEOTIDE SEQUENCE [LARGE SCALE GENOMIC DNA]</scope>
</reference>
<evidence type="ECO:0000313" key="2">
    <source>
        <dbReference type="Proteomes" id="UP001497382"/>
    </source>
</evidence>
<dbReference type="Proteomes" id="UP001497382">
    <property type="component" value="Unassembled WGS sequence"/>
</dbReference>
<dbReference type="EMBL" id="CAXIEN010000030">
    <property type="protein sequence ID" value="CAL1267888.1"/>
    <property type="molecule type" value="Genomic_DNA"/>
</dbReference>
<proteinExistence type="predicted"/>
<evidence type="ECO:0000313" key="1">
    <source>
        <dbReference type="EMBL" id="CAL1267888.1"/>
    </source>
</evidence>
<protein>
    <submittedName>
        <fullName evidence="1">Uncharacterized protein</fullName>
    </submittedName>
</protein>
<keyword evidence="2" id="KW-1185">Reference proteome</keyword>
<sequence>MFSKRPADLLWSQTECKAGPFYSPLNLQGWDRGIEKRNSEFFGAKEFALFASCPTLRYLKEQEGNLYNPGDSCYKGRPSCCVFKIPDGVKPTNLMEENKSAEQIKWYGPFNESHGKIKNLRLNQSSYSQADRFLEVIPEIVIPENAHFVQPAISVS</sequence>
<accession>A0AAV1Z838</accession>
<organism evidence="1 2">
    <name type="scientific">Larinioides sclopetarius</name>
    <dbReference type="NCBI Taxonomy" id="280406"/>
    <lineage>
        <taxon>Eukaryota</taxon>
        <taxon>Metazoa</taxon>
        <taxon>Ecdysozoa</taxon>
        <taxon>Arthropoda</taxon>
        <taxon>Chelicerata</taxon>
        <taxon>Arachnida</taxon>
        <taxon>Araneae</taxon>
        <taxon>Araneomorphae</taxon>
        <taxon>Entelegynae</taxon>
        <taxon>Araneoidea</taxon>
        <taxon>Araneidae</taxon>
        <taxon>Larinioides</taxon>
    </lineage>
</organism>
<name>A0AAV1Z838_9ARAC</name>
<comment type="caution">
    <text evidence="1">The sequence shown here is derived from an EMBL/GenBank/DDBJ whole genome shotgun (WGS) entry which is preliminary data.</text>
</comment>
<dbReference type="AlphaFoldDB" id="A0AAV1Z838"/>